<proteinExistence type="predicted"/>
<dbReference type="RefSeq" id="WP_150372211.1">
    <property type="nucleotide sequence ID" value="NZ_CP044065.1"/>
</dbReference>
<evidence type="ECO:0000313" key="2">
    <source>
        <dbReference type="Proteomes" id="UP000322822"/>
    </source>
</evidence>
<dbReference type="EMBL" id="CP044065">
    <property type="protein sequence ID" value="QET02170.1"/>
    <property type="molecule type" value="Genomic_DNA"/>
</dbReference>
<gene>
    <name evidence="1" type="ORF">FOB72_09060</name>
</gene>
<organism evidence="1 2">
    <name type="scientific">Cupriavidus pauculus</name>
    <dbReference type="NCBI Taxonomy" id="82633"/>
    <lineage>
        <taxon>Bacteria</taxon>
        <taxon>Pseudomonadati</taxon>
        <taxon>Pseudomonadota</taxon>
        <taxon>Betaproteobacteria</taxon>
        <taxon>Burkholderiales</taxon>
        <taxon>Burkholderiaceae</taxon>
        <taxon>Cupriavidus</taxon>
    </lineage>
</organism>
<evidence type="ECO:0000313" key="1">
    <source>
        <dbReference type="EMBL" id="QET02170.1"/>
    </source>
</evidence>
<sequence>MEAITDPVQLSASRLLDWVCQPRRNGDSFNLLPDPSRLSARALTARAQHRLPGALGEVQIVSAIRRQYRIERFRQPLADCFVLVPMRTTLAVHANTILGLQGSLDAGLGQTIADAFLAYSPARHGAALPYLAARLGDFNRDHPPGLSGEEFGLFLDPTFTWRGVQKKFDDVEWLHAVYEGNAQSIIPELCPEREKNLGDDGYRLVFIGEEYLQGIPPAMASKNVVTILHGESEDQAVATRAQELARVKKSDCQFMDLHKSRITSIRLMDEKRCVHELGYLRHPSCGVHVSMPTLHTRSAQNFLYATVIWPHRHDDMKRIFTESAHEAAILAAPVALVNFEAGLAIFKVEFWRLVKDRALHSFDCLIPELILVRQAGGWQPAGWPEPNESEDEADHSLES</sequence>
<protein>
    <submittedName>
        <fullName evidence="1">Uncharacterized protein</fullName>
    </submittedName>
</protein>
<name>A0A5P2H4G1_9BURK</name>
<dbReference type="AlphaFoldDB" id="A0A5P2H4G1"/>
<dbReference type="Proteomes" id="UP000322822">
    <property type="component" value="Chromosome 1"/>
</dbReference>
<reference evidence="1 2" key="1">
    <citation type="submission" date="2019-09" db="EMBL/GenBank/DDBJ databases">
        <title>FDA dAtabase for Regulatory Grade micrObial Sequences (FDA-ARGOS): Supporting development and validation of Infectious Disease Dx tests.</title>
        <authorList>
            <person name="Sciortino C."/>
            <person name="Tallon L."/>
            <person name="Sadzewicz L."/>
            <person name="Vavikolanu K."/>
            <person name="Mehta A."/>
            <person name="Aluvathingal J."/>
            <person name="Nadendla S."/>
            <person name="Nandy P."/>
            <person name="Geyer C."/>
            <person name="Yan Y."/>
            <person name="Sichtig H."/>
        </authorList>
    </citation>
    <scope>NUCLEOTIDE SEQUENCE [LARGE SCALE GENOMIC DNA]</scope>
    <source>
        <strain evidence="1 2">FDAARGOS_664</strain>
    </source>
</reference>
<accession>A0A5P2H4G1</accession>
<dbReference type="OrthoDB" id="8954639at2"/>